<reference evidence="1 2" key="1">
    <citation type="submission" date="2015-04" db="EMBL/GenBank/DDBJ databases">
        <title>Whole genome shotgun sequence of Flavihumibacter petaseus NBRC 106054.</title>
        <authorList>
            <person name="Miyazawa S."/>
            <person name="Hosoyama A."/>
            <person name="Hashimoto M."/>
            <person name="Noguchi M."/>
            <person name="Tsuchikane K."/>
            <person name="Ohji S."/>
            <person name="Yamazoe A."/>
            <person name="Ichikawa N."/>
            <person name="Kimura A."/>
            <person name="Fujita N."/>
        </authorList>
    </citation>
    <scope>NUCLEOTIDE SEQUENCE [LARGE SCALE GENOMIC DNA]</scope>
    <source>
        <strain evidence="1 2">NBRC 106054</strain>
    </source>
</reference>
<evidence type="ECO:0000313" key="2">
    <source>
        <dbReference type="Proteomes" id="UP000033121"/>
    </source>
</evidence>
<organism evidence="1 2">
    <name type="scientific">Flavihumibacter petaseus NBRC 106054</name>
    <dbReference type="NCBI Taxonomy" id="1220578"/>
    <lineage>
        <taxon>Bacteria</taxon>
        <taxon>Pseudomonadati</taxon>
        <taxon>Bacteroidota</taxon>
        <taxon>Chitinophagia</taxon>
        <taxon>Chitinophagales</taxon>
        <taxon>Chitinophagaceae</taxon>
        <taxon>Flavihumibacter</taxon>
    </lineage>
</organism>
<proteinExistence type="predicted"/>
<dbReference type="AlphaFoldDB" id="A0A0E9N4N6"/>
<keyword evidence="2" id="KW-1185">Reference proteome</keyword>
<gene>
    <name evidence="1" type="ORF">FPE01S_03_03680</name>
</gene>
<dbReference type="EMBL" id="BBWV01000003">
    <property type="protein sequence ID" value="GAO44330.1"/>
    <property type="molecule type" value="Genomic_DNA"/>
</dbReference>
<sequence>MKMAKKFCILLEDDWEVMGNGLGNVAQLQYLPSLFLMKTLKKLGGTMTFMVDVVHQLRYLQSDISDRNLRMQSRIWEENVLLMKDYGFDVQLHLHPQWFEAVRTGDHFLLGNNWNIGRYAPELQRKMISEGIDYLENLIRPHYPDYKVIAFKGGSWGLQPSETLFQAMADKGVRIIMGVRNGLRLPNSGTDYSNIEEKIMPYYADPSDIRKVSRKKEDIVIVPQPEYAPSIFPMISLGIDLVKQKLIGRDDTAWYYQEPIPATIKSLSPLMDEKKMQFSWNPYRTHLKIGNQPFYYLKSSIDSIIKRLRDYPERRIPLVMESHTKQFLAHYKHIEAFLKYILDAYGDEVEFLTLSQYYRELQQDPTVIRQKN</sequence>
<dbReference type="Proteomes" id="UP000033121">
    <property type="component" value="Unassembled WGS sequence"/>
</dbReference>
<accession>A0A0E9N4N6</accession>
<comment type="caution">
    <text evidence="1">The sequence shown here is derived from an EMBL/GenBank/DDBJ whole genome shotgun (WGS) entry which is preliminary data.</text>
</comment>
<protein>
    <submittedName>
        <fullName evidence="1">Uncharacterized protein</fullName>
    </submittedName>
</protein>
<name>A0A0E9N4N6_9BACT</name>
<evidence type="ECO:0000313" key="1">
    <source>
        <dbReference type="EMBL" id="GAO44330.1"/>
    </source>
</evidence>
<dbReference type="STRING" id="1220578.FPE01S_03_03680"/>